<feature type="compositionally biased region" description="Polar residues" evidence="1">
    <location>
        <begin position="34"/>
        <end position="47"/>
    </location>
</feature>
<keyword evidence="4" id="KW-1185">Reference proteome</keyword>
<protein>
    <submittedName>
        <fullName evidence="2">Uncharacterized protein</fullName>
    </submittedName>
</protein>
<dbReference type="EMBL" id="PGCJ01000143">
    <property type="protein sequence ID" value="PLW43810.1"/>
    <property type="molecule type" value="Genomic_DNA"/>
</dbReference>
<organism evidence="2 5">
    <name type="scientific">Puccinia coronata f. sp. avenae</name>
    <dbReference type="NCBI Taxonomy" id="200324"/>
    <lineage>
        <taxon>Eukaryota</taxon>
        <taxon>Fungi</taxon>
        <taxon>Dikarya</taxon>
        <taxon>Basidiomycota</taxon>
        <taxon>Pucciniomycotina</taxon>
        <taxon>Pucciniomycetes</taxon>
        <taxon>Pucciniales</taxon>
        <taxon>Pucciniaceae</taxon>
        <taxon>Puccinia</taxon>
    </lineage>
</organism>
<sequence length="117" mass="12652">MADSNQQSSSNTPHTICTPWLTTQTGIPNPGDRSCSTHSQSRKPSANNNFLRLIMETQHQGMLQAQADRAAAAAQIARLEDAILLLSIKSEETPNALASPGPSPGRINLQRFCIAVW</sequence>
<evidence type="ECO:0000313" key="3">
    <source>
        <dbReference type="EMBL" id="PLW43810.1"/>
    </source>
</evidence>
<feature type="region of interest" description="Disordered" evidence="1">
    <location>
        <begin position="1"/>
        <end position="47"/>
    </location>
</feature>
<comment type="caution">
    <text evidence="2">The sequence shown here is derived from an EMBL/GenBank/DDBJ whole genome shotgun (WGS) entry which is preliminary data.</text>
</comment>
<evidence type="ECO:0000256" key="1">
    <source>
        <dbReference type="SAM" id="MobiDB-lite"/>
    </source>
</evidence>
<evidence type="ECO:0000313" key="4">
    <source>
        <dbReference type="Proteomes" id="UP000235388"/>
    </source>
</evidence>
<dbReference type="Proteomes" id="UP000235392">
    <property type="component" value="Unassembled WGS sequence"/>
</dbReference>
<gene>
    <name evidence="3" type="ORF">PCANC_18379</name>
    <name evidence="2" type="ORF">PCASD_22901</name>
</gene>
<reference evidence="4 5" key="1">
    <citation type="submission" date="2017-11" db="EMBL/GenBank/DDBJ databases">
        <title>De novo assembly and phasing of dikaryotic genomes from two isolates of Puccinia coronata f. sp. avenae, the causal agent of oat crown rust.</title>
        <authorList>
            <person name="Miller M.E."/>
            <person name="Zhang Y."/>
            <person name="Omidvar V."/>
            <person name="Sperschneider J."/>
            <person name="Schwessinger B."/>
            <person name="Raley C."/>
            <person name="Palmer J.M."/>
            <person name="Garnica D."/>
            <person name="Upadhyaya N."/>
            <person name="Rathjen J."/>
            <person name="Taylor J.M."/>
            <person name="Park R.F."/>
            <person name="Dodds P.N."/>
            <person name="Hirsch C.D."/>
            <person name="Kianian S.F."/>
            <person name="Figueroa M."/>
        </authorList>
    </citation>
    <scope>NUCLEOTIDE SEQUENCE [LARGE SCALE GENOMIC DNA]</scope>
    <source>
        <strain evidence="3">12NC29</strain>
        <strain evidence="2">12SD80</strain>
    </source>
</reference>
<feature type="compositionally biased region" description="Polar residues" evidence="1">
    <location>
        <begin position="1"/>
        <end position="27"/>
    </location>
</feature>
<proteinExistence type="predicted"/>
<evidence type="ECO:0000313" key="2">
    <source>
        <dbReference type="EMBL" id="PLW32117.1"/>
    </source>
</evidence>
<name>A0A2N5U2Z2_9BASI</name>
<accession>A0A2N5U2Z2</accession>
<dbReference type="Proteomes" id="UP000235388">
    <property type="component" value="Unassembled WGS sequence"/>
</dbReference>
<dbReference type="AlphaFoldDB" id="A0A2N5U2Z2"/>
<dbReference type="EMBL" id="PGCI01000251">
    <property type="protein sequence ID" value="PLW32117.1"/>
    <property type="molecule type" value="Genomic_DNA"/>
</dbReference>
<evidence type="ECO:0000313" key="5">
    <source>
        <dbReference type="Proteomes" id="UP000235392"/>
    </source>
</evidence>